<evidence type="ECO:0000313" key="14">
    <source>
        <dbReference type="EMBL" id="KAG5175756.1"/>
    </source>
</evidence>
<dbReference type="EMBL" id="JAFCMP010000546">
    <property type="protein sequence ID" value="KAG5175756.1"/>
    <property type="molecule type" value="Genomic_DNA"/>
</dbReference>
<protein>
    <recommendedName>
        <fullName evidence="10">DNA 3'-5' helicase</fullName>
        <ecNumber evidence="10">5.6.2.4</ecNumber>
    </recommendedName>
</protein>
<dbReference type="PANTHER" id="PTHR13710">
    <property type="entry name" value="DNA HELICASE RECQ FAMILY MEMBER"/>
    <property type="match status" value="1"/>
</dbReference>
<comment type="caution">
    <text evidence="14">The sequence shown here is derived from an EMBL/GenBank/DDBJ whole genome shotgun (WGS) entry which is preliminary data.</text>
</comment>
<proteinExistence type="inferred from homology"/>
<comment type="catalytic activity">
    <reaction evidence="9">
        <text>Couples ATP hydrolysis with the unwinding of duplex DNA by translocating in the 3'-5' direction.</text>
        <dbReference type="EC" id="5.6.2.4"/>
    </reaction>
</comment>
<dbReference type="EC" id="5.6.2.4" evidence="10"/>
<dbReference type="InterPro" id="IPR001650">
    <property type="entry name" value="Helicase_C-like"/>
</dbReference>
<dbReference type="InterPro" id="IPR027417">
    <property type="entry name" value="P-loop_NTPase"/>
</dbReference>
<dbReference type="GO" id="GO:0016787">
    <property type="term" value="F:hydrolase activity"/>
    <property type="evidence" value="ECO:0007669"/>
    <property type="project" value="UniProtKB-KW"/>
</dbReference>
<dbReference type="NCBIfam" id="TIGR00614">
    <property type="entry name" value="recQ_fam"/>
    <property type="match status" value="1"/>
</dbReference>
<keyword evidence="15" id="KW-1185">Reference proteome</keyword>
<dbReference type="GO" id="GO:0003677">
    <property type="term" value="F:DNA binding"/>
    <property type="evidence" value="ECO:0007669"/>
    <property type="project" value="UniProtKB-KW"/>
</dbReference>
<dbReference type="PROSITE" id="PS00690">
    <property type="entry name" value="DEAH_ATP_HELICASE"/>
    <property type="match status" value="1"/>
</dbReference>
<sequence>MFTPPAKDAADPVRLLEEANLKLFGHNTFRDDQRAVMATTLRGRDAFVIMPTGGGKSLCYQLPACLSKGVTVVVSPLLALIEDQVSALVSNPHCGGIPAAALTSATAPVMSHQIHQDLLRCESGVEPVLKLLYVTPERVAKSGRFFDVMRSLDEQGMLARFVIDEAHCVSQWGHDFRQDYLKLGVLKQTFPHVPTLAVTATATPKVRADVIKSLKLNNVQQFIGGFDRPNLFFKVVKKPDKGKEQCELVAEYIMEQNERARQRGGPGAPDACGIVYCMTRKVRQRSPSSGPQDSESMSDYLESVGISADFYHAGQTAPQRRLVQAAWTAGIVKVLCATIACGMGIDVANVRFVVHASVAKSVEGYYQEAGRAGRDGEPAECIVFFREADLGKLKNMIEGNFCRPSRGKRPKRSSKETARQLEHLEE</sequence>
<dbReference type="InterPro" id="IPR002464">
    <property type="entry name" value="DNA/RNA_helicase_DEAH_CS"/>
</dbReference>
<evidence type="ECO:0000256" key="1">
    <source>
        <dbReference type="ARBA" id="ARBA00005446"/>
    </source>
</evidence>
<dbReference type="GO" id="GO:0005524">
    <property type="term" value="F:ATP binding"/>
    <property type="evidence" value="ECO:0007669"/>
    <property type="project" value="UniProtKB-KW"/>
</dbReference>
<name>A0A835YHS9_9STRA</name>
<keyword evidence="7" id="KW-0413">Isomerase</keyword>
<dbReference type="GO" id="GO:0005634">
    <property type="term" value="C:nucleus"/>
    <property type="evidence" value="ECO:0007669"/>
    <property type="project" value="TreeGrafter"/>
</dbReference>
<evidence type="ECO:0000256" key="11">
    <source>
        <dbReference type="SAM" id="MobiDB-lite"/>
    </source>
</evidence>
<evidence type="ECO:0000313" key="15">
    <source>
        <dbReference type="Proteomes" id="UP000664859"/>
    </source>
</evidence>
<dbReference type="AlphaFoldDB" id="A0A835YHS9"/>
<feature type="region of interest" description="Disordered" evidence="11">
    <location>
        <begin position="404"/>
        <end position="426"/>
    </location>
</feature>
<dbReference type="PROSITE" id="PS51192">
    <property type="entry name" value="HELICASE_ATP_BIND_1"/>
    <property type="match status" value="1"/>
</dbReference>
<dbReference type="OrthoDB" id="10261556at2759"/>
<keyword evidence="4" id="KW-0347">Helicase</keyword>
<keyword evidence="2" id="KW-0547">Nucleotide-binding</keyword>
<dbReference type="SUPFAM" id="SSF52540">
    <property type="entry name" value="P-loop containing nucleoside triphosphate hydrolases"/>
    <property type="match status" value="1"/>
</dbReference>
<dbReference type="Pfam" id="PF00271">
    <property type="entry name" value="Helicase_C"/>
    <property type="match status" value="1"/>
</dbReference>
<dbReference type="SMART" id="SM00490">
    <property type="entry name" value="HELICc"/>
    <property type="match status" value="1"/>
</dbReference>
<dbReference type="InterPro" id="IPR004589">
    <property type="entry name" value="DNA_helicase_ATP-dep_RecQ"/>
</dbReference>
<evidence type="ECO:0000256" key="8">
    <source>
        <dbReference type="ARBA" id="ARBA00023242"/>
    </source>
</evidence>
<keyword evidence="5" id="KW-0067">ATP-binding</keyword>
<dbReference type="SMART" id="SM00487">
    <property type="entry name" value="DEXDc"/>
    <property type="match status" value="1"/>
</dbReference>
<evidence type="ECO:0000256" key="2">
    <source>
        <dbReference type="ARBA" id="ARBA00022741"/>
    </source>
</evidence>
<keyword evidence="8" id="KW-0539">Nucleus</keyword>
<dbReference type="GO" id="GO:0009378">
    <property type="term" value="F:four-way junction helicase activity"/>
    <property type="evidence" value="ECO:0007669"/>
    <property type="project" value="TreeGrafter"/>
</dbReference>
<dbReference type="GO" id="GO:0000724">
    <property type="term" value="P:double-strand break repair via homologous recombination"/>
    <property type="evidence" value="ECO:0007669"/>
    <property type="project" value="TreeGrafter"/>
</dbReference>
<evidence type="ECO:0000256" key="5">
    <source>
        <dbReference type="ARBA" id="ARBA00022840"/>
    </source>
</evidence>
<dbReference type="FunFam" id="3.40.50.300:FF:000296">
    <property type="entry name" value="ATP-dependent DNA helicase RecQ"/>
    <property type="match status" value="1"/>
</dbReference>
<evidence type="ECO:0000256" key="10">
    <source>
        <dbReference type="ARBA" id="ARBA00034808"/>
    </source>
</evidence>
<evidence type="ECO:0000259" key="12">
    <source>
        <dbReference type="PROSITE" id="PS51192"/>
    </source>
</evidence>
<dbReference type="GO" id="GO:0005694">
    <property type="term" value="C:chromosome"/>
    <property type="evidence" value="ECO:0007669"/>
    <property type="project" value="TreeGrafter"/>
</dbReference>
<dbReference type="InterPro" id="IPR014001">
    <property type="entry name" value="Helicase_ATP-bd"/>
</dbReference>
<gene>
    <name evidence="14" type="ORF">JKP88DRAFT_337483</name>
</gene>
<feature type="compositionally biased region" description="Basic and acidic residues" evidence="11">
    <location>
        <begin position="413"/>
        <end position="426"/>
    </location>
</feature>
<dbReference type="PANTHER" id="PTHR13710:SF153">
    <property type="entry name" value="RECQ-LIKE DNA HELICASE BLM"/>
    <property type="match status" value="1"/>
</dbReference>
<reference evidence="14" key="1">
    <citation type="submission" date="2021-02" db="EMBL/GenBank/DDBJ databases">
        <title>First Annotated Genome of the Yellow-green Alga Tribonema minus.</title>
        <authorList>
            <person name="Mahan K.M."/>
        </authorList>
    </citation>
    <scope>NUCLEOTIDE SEQUENCE</scope>
    <source>
        <strain evidence="14">UTEX B ZZ1240</strain>
    </source>
</reference>
<organism evidence="14 15">
    <name type="scientific">Tribonema minus</name>
    <dbReference type="NCBI Taxonomy" id="303371"/>
    <lineage>
        <taxon>Eukaryota</taxon>
        <taxon>Sar</taxon>
        <taxon>Stramenopiles</taxon>
        <taxon>Ochrophyta</taxon>
        <taxon>PX clade</taxon>
        <taxon>Xanthophyceae</taxon>
        <taxon>Tribonematales</taxon>
        <taxon>Tribonemataceae</taxon>
        <taxon>Tribonema</taxon>
    </lineage>
</organism>
<dbReference type="PROSITE" id="PS51194">
    <property type="entry name" value="HELICASE_CTER"/>
    <property type="match status" value="1"/>
</dbReference>
<accession>A0A835YHS9</accession>
<evidence type="ECO:0000259" key="13">
    <source>
        <dbReference type="PROSITE" id="PS51194"/>
    </source>
</evidence>
<dbReference type="Pfam" id="PF00270">
    <property type="entry name" value="DEAD"/>
    <property type="match status" value="1"/>
</dbReference>
<dbReference type="InterPro" id="IPR011545">
    <property type="entry name" value="DEAD/DEAH_box_helicase_dom"/>
</dbReference>
<feature type="domain" description="Helicase C-terminal" evidence="13">
    <location>
        <begin position="248"/>
        <end position="425"/>
    </location>
</feature>
<evidence type="ECO:0000256" key="7">
    <source>
        <dbReference type="ARBA" id="ARBA00023235"/>
    </source>
</evidence>
<feature type="domain" description="Helicase ATP-binding" evidence="12">
    <location>
        <begin position="37"/>
        <end position="220"/>
    </location>
</feature>
<dbReference type="Gene3D" id="3.40.50.300">
    <property type="entry name" value="P-loop containing nucleotide triphosphate hydrolases"/>
    <property type="match status" value="2"/>
</dbReference>
<dbReference type="GO" id="GO:0043138">
    <property type="term" value="F:3'-5' DNA helicase activity"/>
    <property type="evidence" value="ECO:0007669"/>
    <property type="project" value="UniProtKB-EC"/>
</dbReference>
<dbReference type="Proteomes" id="UP000664859">
    <property type="component" value="Unassembled WGS sequence"/>
</dbReference>
<comment type="similarity">
    <text evidence="1">Belongs to the helicase family. RecQ subfamily.</text>
</comment>
<evidence type="ECO:0000256" key="4">
    <source>
        <dbReference type="ARBA" id="ARBA00022806"/>
    </source>
</evidence>
<evidence type="ECO:0000256" key="6">
    <source>
        <dbReference type="ARBA" id="ARBA00023125"/>
    </source>
</evidence>
<keyword evidence="3 14" id="KW-0378">Hydrolase</keyword>
<keyword evidence="6" id="KW-0238">DNA-binding</keyword>
<evidence type="ECO:0000256" key="3">
    <source>
        <dbReference type="ARBA" id="ARBA00022801"/>
    </source>
</evidence>
<dbReference type="GO" id="GO:0005737">
    <property type="term" value="C:cytoplasm"/>
    <property type="evidence" value="ECO:0007669"/>
    <property type="project" value="TreeGrafter"/>
</dbReference>
<dbReference type="CDD" id="cd17920">
    <property type="entry name" value="DEXHc_RecQ"/>
    <property type="match status" value="1"/>
</dbReference>
<evidence type="ECO:0000256" key="9">
    <source>
        <dbReference type="ARBA" id="ARBA00034617"/>
    </source>
</evidence>